<evidence type="ECO:0000313" key="3">
    <source>
        <dbReference type="Proteomes" id="UP001597188"/>
    </source>
</evidence>
<feature type="domain" description="HTH cro/C1-type" evidence="1">
    <location>
        <begin position="28"/>
        <end position="82"/>
    </location>
</feature>
<gene>
    <name evidence="2" type="ORF">ACFQ5L_13225</name>
</gene>
<proteinExistence type="predicted"/>
<name>A0ABW4C3A9_9LACO</name>
<dbReference type="SMART" id="SM00530">
    <property type="entry name" value="HTH_XRE"/>
    <property type="match status" value="1"/>
</dbReference>
<dbReference type="InterPro" id="IPR001387">
    <property type="entry name" value="Cro/C1-type_HTH"/>
</dbReference>
<dbReference type="CDD" id="cd00093">
    <property type="entry name" value="HTH_XRE"/>
    <property type="match status" value="1"/>
</dbReference>
<dbReference type="Proteomes" id="UP001597188">
    <property type="component" value="Unassembled WGS sequence"/>
</dbReference>
<comment type="caution">
    <text evidence="2">The sequence shown here is derived from an EMBL/GenBank/DDBJ whole genome shotgun (WGS) entry which is preliminary data.</text>
</comment>
<reference evidence="3" key="1">
    <citation type="journal article" date="2019" name="Int. J. Syst. Evol. Microbiol.">
        <title>The Global Catalogue of Microorganisms (GCM) 10K type strain sequencing project: providing services to taxonomists for standard genome sequencing and annotation.</title>
        <authorList>
            <consortium name="The Broad Institute Genomics Platform"/>
            <consortium name="The Broad Institute Genome Sequencing Center for Infectious Disease"/>
            <person name="Wu L."/>
            <person name="Ma J."/>
        </authorList>
    </citation>
    <scope>NUCLEOTIDE SEQUENCE [LARGE SCALE GENOMIC DNA]</scope>
    <source>
        <strain evidence="3">CCM 8931</strain>
    </source>
</reference>
<dbReference type="Gene3D" id="1.10.260.40">
    <property type="entry name" value="lambda repressor-like DNA-binding domains"/>
    <property type="match status" value="1"/>
</dbReference>
<evidence type="ECO:0000259" key="1">
    <source>
        <dbReference type="PROSITE" id="PS50943"/>
    </source>
</evidence>
<dbReference type="Pfam" id="PF01381">
    <property type="entry name" value="HTH_3"/>
    <property type="match status" value="1"/>
</dbReference>
<sequence>MTSWEDFKSQLNSISKDEMIVIETMANLNAERIKQGISQKDFAQQIGMSQPQLAKIEHLDSMPSLATLNRYAHGLGLEIKLSLEPV</sequence>
<dbReference type="PROSITE" id="PS50943">
    <property type="entry name" value="HTH_CROC1"/>
    <property type="match status" value="1"/>
</dbReference>
<dbReference type="RefSeq" id="WP_137634599.1">
    <property type="nucleotide sequence ID" value="NZ_BJDL01000011.1"/>
</dbReference>
<dbReference type="InterPro" id="IPR010982">
    <property type="entry name" value="Lambda_DNA-bd_dom_sf"/>
</dbReference>
<protein>
    <submittedName>
        <fullName evidence="2">Helix-turn-helix domain-containing protein</fullName>
    </submittedName>
</protein>
<accession>A0ABW4C3A9</accession>
<keyword evidence="3" id="KW-1185">Reference proteome</keyword>
<evidence type="ECO:0000313" key="2">
    <source>
        <dbReference type="EMBL" id="MFD1421902.1"/>
    </source>
</evidence>
<organism evidence="2 3">
    <name type="scientific">Lactiplantibacillus songbeiensis</name>
    <dbReference type="NCBI Taxonomy" id="2559920"/>
    <lineage>
        <taxon>Bacteria</taxon>
        <taxon>Bacillati</taxon>
        <taxon>Bacillota</taxon>
        <taxon>Bacilli</taxon>
        <taxon>Lactobacillales</taxon>
        <taxon>Lactobacillaceae</taxon>
        <taxon>Lactiplantibacillus</taxon>
    </lineage>
</organism>
<dbReference type="SUPFAM" id="SSF47413">
    <property type="entry name" value="lambda repressor-like DNA-binding domains"/>
    <property type="match status" value="1"/>
</dbReference>
<dbReference type="EMBL" id="JBHTOJ010000047">
    <property type="protein sequence ID" value="MFD1421902.1"/>
    <property type="molecule type" value="Genomic_DNA"/>
</dbReference>